<dbReference type="Pfam" id="PF00903">
    <property type="entry name" value="Glyoxalase"/>
    <property type="match status" value="1"/>
</dbReference>
<dbReference type="Proteomes" id="UP000655420">
    <property type="component" value="Unassembled WGS sequence"/>
</dbReference>
<dbReference type="InterPro" id="IPR004360">
    <property type="entry name" value="Glyas_Fos-R_dOase_dom"/>
</dbReference>
<comment type="caution">
    <text evidence="2">The sequence shown here is derived from an EMBL/GenBank/DDBJ whole genome shotgun (WGS) entry which is preliminary data.</text>
</comment>
<evidence type="ECO:0000313" key="2">
    <source>
        <dbReference type="EMBL" id="MBK0400333.1"/>
    </source>
</evidence>
<dbReference type="SUPFAM" id="SSF54593">
    <property type="entry name" value="Glyoxalase/Bleomycin resistance protein/Dihydroxybiphenyl dioxygenase"/>
    <property type="match status" value="1"/>
</dbReference>
<dbReference type="RefSeq" id="WP_200610973.1">
    <property type="nucleotide sequence ID" value="NZ_JAEHHL010000008.1"/>
</dbReference>
<accession>A0A8J7SFD6</accession>
<organism evidence="2 3">
    <name type="scientific">Thermohalobaculum xanthum</name>
    <dbReference type="NCBI Taxonomy" id="2753746"/>
    <lineage>
        <taxon>Bacteria</taxon>
        <taxon>Pseudomonadati</taxon>
        <taxon>Pseudomonadota</taxon>
        <taxon>Alphaproteobacteria</taxon>
        <taxon>Rhodobacterales</taxon>
        <taxon>Paracoccaceae</taxon>
        <taxon>Thermohalobaculum</taxon>
    </lineage>
</organism>
<proteinExistence type="predicted"/>
<evidence type="ECO:0000259" key="1">
    <source>
        <dbReference type="PROSITE" id="PS51819"/>
    </source>
</evidence>
<feature type="domain" description="VOC" evidence="1">
    <location>
        <begin position="13"/>
        <end position="146"/>
    </location>
</feature>
<protein>
    <submittedName>
        <fullName evidence="2">VOC family protein</fullName>
    </submittedName>
</protein>
<dbReference type="InterPro" id="IPR029068">
    <property type="entry name" value="Glyas_Bleomycin-R_OHBP_Dase"/>
</dbReference>
<dbReference type="CDD" id="cd06587">
    <property type="entry name" value="VOC"/>
    <property type="match status" value="1"/>
</dbReference>
<reference evidence="2" key="1">
    <citation type="submission" date="2020-12" db="EMBL/GenBank/DDBJ databases">
        <title>Bacterial taxonomy.</title>
        <authorList>
            <person name="Pan X."/>
        </authorList>
    </citation>
    <scope>NUCLEOTIDE SEQUENCE</scope>
    <source>
        <strain evidence="2">M0105</strain>
    </source>
</reference>
<gene>
    <name evidence="2" type="ORF">H0I76_14125</name>
</gene>
<dbReference type="EMBL" id="JAEHHL010000008">
    <property type="protein sequence ID" value="MBK0400333.1"/>
    <property type="molecule type" value="Genomic_DNA"/>
</dbReference>
<dbReference type="PROSITE" id="PS51819">
    <property type="entry name" value="VOC"/>
    <property type="match status" value="1"/>
</dbReference>
<sequence>MPEKSPRGFRVRTLGEIAIRCADLDAMTRFYRDMIGLPLLPGGHRGGIVFFDLGESYGGHTAVLALFREDAAARALTPAEAGPPVAGARSALHHFALAIDATEQEAAIAWLRGQGLPVTIQDFGWIGWRGVFTTDPEGNTVELVARVADPDPQA</sequence>
<dbReference type="InterPro" id="IPR037523">
    <property type="entry name" value="VOC_core"/>
</dbReference>
<dbReference type="AlphaFoldDB" id="A0A8J7SFD6"/>
<keyword evidence="3" id="KW-1185">Reference proteome</keyword>
<evidence type="ECO:0000313" key="3">
    <source>
        <dbReference type="Proteomes" id="UP000655420"/>
    </source>
</evidence>
<dbReference type="Gene3D" id="3.10.180.10">
    <property type="entry name" value="2,3-Dihydroxybiphenyl 1,2-Dioxygenase, domain 1"/>
    <property type="match status" value="1"/>
</dbReference>
<name>A0A8J7SFD6_9RHOB</name>